<evidence type="ECO:0000313" key="9">
    <source>
        <dbReference type="Proteomes" id="UP000193870"/>
    </source>
</evidence>
<dbReference type="OrthoDB" id="5525824at2"/>
<evidence type="ECO:0000313" key="8">
    <source>
        <dbReference type="EMBL" id="SLN66593.1"/>
    </source>
</evidence>
<dbReference type="RefSeq" id="WP_085855301.1">
    <property type="nucleotide sequence ID" value="NZ_FOPF01000014.1"/>
</dbReference>
<comment type="subcellular location">
    <subcellularLocation>
        <location evidence="1">Cell outer membrane</location>
    </subcellularLocation>
</comment>
<protein>
    <submittedName>
        <fullName evidence="8">Putative lipoprotein YiaD</fullName>
    </submittedName>
</protein>
<dbReference type="InterPro" id="IPR006664">
    <property type="entry name" value="OMP_bac"/>
</dbReference>
<feature type="compositionally biased region" description="Basic and acidic residues" evidence="5">
    <location>
        <begin position="584"/>
        <end position="595"/>
    </location>
</feature>
<dbReference type="PANTHER" id="PTHR30329">
    <property type="entry name" value="STATOR ELEMENT OF FLAGELLAR MOTOR COMPLEX"/>
    <property type="match status" value="1"/>
</dbReference>
<dbReference type="Gene3D" id="3.40.1520.20">
    <property type="match status" value="2"/>
</dbReference>
<keyword evidence="8" id="KW-0449">Lipoprotein</keyword>
<evidence type="ECO:0000259" key="7">
    <source>
        <dbReference type="PROSITE" id="PS51123"/>
    </source>
</evidence>
<dbReference type="Pfam" id="PF00691">
    <property type="entry name" value="OmpA"/>
    <property type="match status" value="1"/>
</dbReference>
<dbReference type="SUPFAM" id="SSF103088">
    <property type="entry name" value="OmpA-like"/>
    <property type="match status" value="1"/>
</dbReference>
<dbReference type="EMBL" id="FWFV01000013">
    <property type="protein sequence ID" value="SLN66593.1"/>
    <property type="molecule type" value="Genomic_DNA"/>
</dbReference>
<dbReference type="PANTHER" id="PTHR30329:SF21">
    <property type="entry name" value="LIPOPROTEIN YIAD-RELATED"/>
    <property type="match status" value="1"/>
</dbReference>
<dbReference type="InterPro" id="IPR050330">
    <property type="entry name" value="Bact_OuterMem_StrucFunc"/>
</dbReference>
<feature type="compositionally biased region" description="Acidic residues" evidence="5">
    <location>
        <begin position="600"/>
        <end position="631"/>
    </location>
</feature>
<evidence type="ECO:0000256" key="1">
    <source>
        <dbReference type="ARBA" id="ARBA00004442"/>
    </source>
</evidence>
<feature type="region of interest" description="Disordered" evidence="5">
    <location>
        <begin position="573"/>
        <end position="631"/>
    </location>
</feature>
<dbReference type="Gene3D" id="3.30.1330.60">
    <property type="entry name" value="OmpA-like domain"/>
    <property type="match status" value="1"/>
</dbReference>
<dbReference type="PRINTS" id="PR01021">
    <property type="entry name" value="OMPADOMAIN"/>
</dbReference>
<accession>A0A1Y5TRX2</accession>
<reference evidence="8 9" key="1">
    <citation type="submission" date="2017-03" db="EMBL/GenBank/DDBJ databases">
        <authorList>
            <person name="Afonso C.L."/>
            <person name="Miller P.J."/>
            <person name="Scott M.A."/>
            <person name="Spackman E."/>
            <person name="Goraichik I."/>
            <person name="Dimitrov K.M."/>
            <person name="Suarez D.L."/>
            <person name="Swayne D.E."/>
        </authorList>
    </citation>
    <scope>NUCLEOTIDE SEQUENCE [LARGE SCALE GENOMIC DNA]</scope>
    <source>
        <strain evidence="8 9">CECT 7066</strain>
    </source>
</reference>
<organism evidence="8 9">
    <name type="scientific">Palleronia marisminoris</name>
    <dbReference type="NCBI Taxonomy" id="315423"/>
    <lineage>
        <taxon>Bacteria</taxon>
        <taxon>Pseudomonadati</taxon>
        <taxon>Pseudomonadota</taxon>
        <taxon>Alphaproteobacteria</taxon>
        <taxon>Rhodobacterales</taxon>
        <taxon>Roseobacteraceae</taxon>
        <taxon>Palleronia</taxon>
    </lineage>
</organism>
<keyword evidence="3" id="KW-0998">Cell outer membrane</keyword>
<keyword evidence="9" id="KW-1185">Reference proteome</keyword>
<dbReference type="STRING" id="315423.SAMN04488020_11411"/>
<feature type="signal peptide" evidence="6">
    <location>
        <begin position="1"/>
        <end position="23"/>
    </location>
</feature>
<sequence>MRSKPLLPVAVTFTLAAALCIGAASLTVTQIEARSVRAIDEALGDAGIDWATVSADGLTIDMAGTAPDEAARFRALSVAGQIVEGTRVQDRMDVAQRQQIAAPRFSIEVLRAEDGISLIGLVPAEMDRLAFLERIARHAFNTPITDLLQTASYPAPEAWDEALDFGIEALARSEKAKISIDADQVEVVTMAQDAEARRALEDTLNDLAPDGVEVALNITAPRPVIAPFILRLTRQGETSRFDACSASTEEGRARILDAAEPLGIDGARCQIGLGVPSPEWADVATEAMRAMQRVPEGTLTISDLAIRIDAAAGTEDFGRTVAALRAGLPPEFSLTALEADAEAVEPDAGPAEFTATRSPEGAVQLSGRVGDALDRATVASYGRALFGGDQVNDGFAPEEEVPAGWTPRLLAGLDALSVLNNGAIRVTEESLSVTGVSGSQDGSSLIAGRLSSRLGDDARYEIEVSYDERLDASLGLPTPEECVAEINNILQTRQITFDPGSATIDPASRDSVRGVAEILGKCESVPMEVGGYTDSQGREEMNRQLSQERAEAVLAALLALRVPVSTLTAMGYGEESPIADNDTPEGREANRRIEFKLLSGEEEAATPDDASAEDAAEVVEDEQEDEAGTAE</sequence>
<dbReference type="Proteomes" id="UP000193870">
    <property type="component" value="Unassembled WGS sequence"/>
</dbReference>
<evidence type="ECO:0000256" key="6">
    <source>
        <dbReference type="SAM" id="SignalP"/>
    </source>
</evidence>
<proteinExistence type="predicted"/>
<feature type="chain" id="PRO_5011012528" evidence="6">
    <location>
        <begin position="24"/>
        <end position="631"/>
    </location>
</feature>
<keyword evidence="6" id="KW-0732">Signal</keyword>
<evidence type="ECO:0000256" key="4">
    <source>
        <dbReference type="PROSITE-ProRule" id="PRU00473"/>
    </source>
</evidence>
<dbReference type="AlphaFoldDB" id="A0A1Y5TRX2"/>
<evidence type="ECO:0000256" key="5">
    <source>
        <dbReference type="SAM" id="MobiDB-lite"/>
    </source>
</evidence>
<dbReference type="PRINTS" id="PR01023">
    <property type="entry name" value="NAFLGMOTY"/>
</dbReference>
<name>A0A1Y5TRX2_9RHOB</name>
<dbReference type="GO" id="GO:0009279">
    <property type="term" value="C:cell outer membrane"/>
    <property type="evidence" value="ECO:0007669"/>
    <property type="project" value="UniProtKB-SubCell"/>
</dbReference>
<dbReference type="InterPro" id="IPR006665">
    <property type="entry name" value="OmpA-like"/>
</dbReference>
<feature type="domain" description="OmpA-like" evidence="7">
    <location>
        <begin position="484"/>
        <end position="601"/>
    </location>
</feature>
<gene>
    <name evidence="8" type="primary">yiaD_2</name>
    <name evidence="8" type="ORF">PAM7066_03333</name>
</gene>
<evidence type="ECO:0000256" key="3">
    <source>
        <dbReference type="ARBA" id="ARBA00023237"/>
    </source>
</evidence>
<keyword evidence="2 4" id="KW-0472">Membrane</keyword>
<dbReference type="PROSITE" id="PS51123">
    <property type="entry name" value="OMPA_2"/>
    <property type="match status" value="1"/>
</dbReference>
<dbReference type="InterPro" id="IPR036737">
    <property type="entry name" value="OmpA-like_sf"/>
</dbReference>
<dbReference type="CDD" id="cd07185">
    <property type="entry name" value="OmpA_C-like"/>
    <property type="match status" value="1"/>
</dbReference>
<evidence type="ECO:0000256" key="2">
    <source>
        <dbReference type="ARBA" id="ARBA00023136"/>
    </source>
</evidence>